<keyword evidence="2" id="KW-1185">Reference proteome</keyword>
<evidence type="ECO:0008006" key="3">
    <source>
        <dbReference type="Google" id="ProtNLM"/>
    </source>
</evidence>
<accession>A0ABR9LUU8</accession>
<sequence>MTSSDHDGGLTRRSLLGKAIGLGAAATLAVTTLSAAPAHAWTGPLQHPWDYCRWCAALVNTSWFNHGCPGDGQHWKIGWTFQLPYTESTIPTGTPNDQPDWRHCDGCLTLYFAGYNPAGVCRGKNGGPHTHNGLYGGKNYILPHDLTNTAGTQPDWRFCTKCNVLFYDGSSFKGACAAGGGHTSQGFNFDIPVYTYY</sequence>
<evidence type="ECO:0000313" key="2">
    <source>
        <dbReference type="Proteomes" id="UP000633509"/>
    </source>
</evidence>
<comment type="caution">
    <text evidence="1">The sequence shown here is derived from an EMBL/GenBank/DDBJ whole genome shotgun (WGS) entry which is preliminary data.</text>
</comment>
<proteinExistence type="predicted"/>
<organism evidence="1 2">
    <name type="scientific">Nonomuraea angiospora</name>
    <dbReference type="NCBI Taxonomy" id="46172"/>
    <lineage>
        <taxon>Bacteria</taxon>
        <taxon>Bacillati</taxon>
        <taxon>Actinomycetota</taxon>
        <taxon>Actinomycetes</taxon>
        <taxon>Streptosporangiales</taxon>
        <taxon>Streptosporangiaceae</taxon>
        <taxon>Nonomuraea</taxon>
    </lineage>
</organism>
<gene>
    <name evidence="1" type="ORF">H4W80_002682</name>
</gene>
<evidence type="ECO:0000313" key="1">
    <source>
        <dbReference type="EMBL" id="MBE1584424.1"/>
    </source>
</evidence>
<reference evidence="1 2" key="1">
    <citation type="submission" date="2020-10" db="EMBL/GenBank/DDBJ databases">
        <title>Sequencing the genomes of 1000 actinobacteria strains.</title>
        <authorList>
            <person name="Klenk H.-P."/>
        </authorList>
    </citation>
    <scope>NUCLEOTIDE SEQUENCE [LARGE SCALE GENOMIC DNA]</scope>
    <source>
        <strain evidence="1 2">DSM 43173</strain>
    </source>
</reference>
<protein>
    <recommendedName>
        <fullName evidence="3">Secreted protein</fullName>
    </recommendedName>
</protein>
<name>A0ABR9LUU8_9ACTN</name>
<dbReference type="InterPro" id="IPR006311">
    <property type="entry name" value="TAT_signal"/>
</dbReference>
<dbReference type="Proteomes" id="UP000633509">
    <property type="component" value="Unassembled WGS sequence"/>
</dbReference>
<dbReference type="PROSITE" id="PS51318">
    <property type="entry name" value="TAT"/>
    <property type="match status" value="1"/>
</dbReference>
<dbReference type="EMBL" id="JADBEK010000001">
    <property type="protein sequence ID" value="MBE1584424.1"/>
    <property type="molecule type" value="Genomic_DNA"/>
</dbReference>
<dbReference type="RefSeq" id="WP_192785352.1">
    <property type="nucleotide sequence ID" value="NZ_JADBEK010000001.1"/>
</dbReference>